<reference evidence="1" key="1">
    <citation type="submission" date="2021-05" db="EMBL/GenBank/DDBJ databases">
        <authorList>
            <person name="Pan Q."/>
            <person name="Jouanno E."/>
            <person name="Zahm M."/>
            <person name="Klopp C."/>
            <person name="Cabau C."/>
            <person name="Louis A."/>
            <person name="Berthelot C."/>
            <person name="Parey E."/>
            <person name="Roest Crollius H."/>
            <person name="Montfort J."/>
            <person name="Robinson-Rechavi M."/>
            <person name="Bouchez O."/>
            <person name="Lampietro C."/>
            <person name="Lopez Roques C."/>
            <person name="Donnadieu C."/>
            <person name="Postlethwait J."/>
            <person name="Bobe J."/>
            <person name="Dillon D."/>
            <person name="Chandos A."/>
            <person name="von Hippel F."/>
            <person name="Guiguen Y."/>
        </authorList>
    </citation>
    <scope>NUCLEOTIDE SEQUENCE</scope>
    <source>
        <strain evidence="1">YG-Jan2019</strain>
    </source>
</reference>
<keyword evidence="2" id="KW-1185">Reference proteome</keyword>
<proteinExistence type="predicted"/>
<evidence type="ECO:0000313" key="1">
    <source>
        <dbReference type="EMBL" id="KAJ8009900.1"/>
    </source>
</evidence>
<evidence type="ECO:0000313" key="2">
    <source>
        <dbReference type="Proteomes" id="UP001157502"/>
    </source>
</evidence>
<gene>
    <name evidence="1" type="ORF">DPEC_G00068970</name>
</gene>
<dbReference type="Proteomes" id="UP001157502">
    <property type="component" value="Chromosome 6"/>
</dbReference>
<protein>
    <submittedName>
        <fullName evidence="1">Uncharacterized protein</fullName>
    </submittedName>
</protein>
<accession>A0ACC2H2A5</accession>
<comment type="caution">
    <text evidence="1">The sequence shown here is derived from an EMBL/GenBank/DDBJ whole genome shotgun (WGS) entry which is preliminary data.</text>
</comment>
<organism evidence="1 2">
    <name type="scientific">Dallia pectoralis</name>
    <name type="common">Alaska blackfish</name>
    <dbReference type="NCBI Taxonomy" id="75939"/>
    <lineage>
        <taxon>Eukaryota</taxon>
        <taxon>Metazoa</taxon>
        <taxon>Chordata</taxon>
        <taxon>Craniata</taxon>
        <taxon>Vertebrata</taxon>
        <taxon>Euteleostomi</taxon>
        <taxon>Actinopterygii</taxon>
        <taxon>Neopterygii</taxon>
        <taxon>Teleostei</taxon>
        <taxon>Protacanthopterygii</taxon>
        <taxon>Esociformes</taxon>
        <taxon>Umbridae</taxon>
        <taxon>Dallia</taxon>
    </lineage>
</organism>
<dbReference type="EMBL" id="CM055733">
    <property type="protein sequence ID" value="KAJ8009900.1"/>
    <property type="molecule type" value="Genomic_DNA"/>
</dbReference>
<name>A0ACC2H2A5_DALPE</name>
<sequence length="2189" mass="243733">MTTAALGTDRSRNIGTPGPSGCITEWFPCGVSLFRVERGLPGVPPTVISCNLEGDEEDHEHRKTDSAWGEVPTLHVVRHSEYHGVLPTGFRSTGHVLDQSVCLLPTAMAIVGPQVLRFAGCVAVMYAFDVFGQLCGGGSQRSSAPLLLSFTSTLSLREAQALLLSYMCLTESFVSSENSCFRCTVKSHSVLTELRKIVSAAPRVHSGLAGLVLSGGERVMRQGLEDELLRIRQVLAREGSKEDTNKETSNGSQGAAEDNDDGDDEVESQDSGEEYRDSGEDDVKGDTDKESDDPSEERDREDENEYTRKDDDEKSKAPSEERGDNAENDYARDDDGEKSKDLGQGKGLHEDDMCNEDRVIANIASVIRPNPGGGQRTGHMVLFGRGQGCASRFKWITVGIRTLGMVNLTILRACGLFHFKHGRSRVMLKIPNTKGALPEPRWLGKSTLLTDDWCVIAPAKGPGSPAPSLLDPSGSFFQLNYSPKTARTNSDSVAVAEGSIVVVEMSRIEQAISSENARGYEDQKLLRLFKACRRKLRQSPFNVMIDSPTIGDPRCTRPLYKRSWLGSKRRTPSSPTTPCAIGDGEFFPFVEVAREPDSEESEEHSLSYPLSEYNLNLTIKSTPNQYSLDRADRPRGECGSVYEACLDEAVLLGHGARVSVTRGAKKNFDVSACLTWFYRSIHPCVPDMSVGDVMLDYEFTLHGRGELSPVYALLSHLAESCRVNCFPAYKLITLNRHRGASVWTRGADAQILSRRLRTNTIGAFLCAQDHRLATLLSRCCNPKPVEPRELREGCELLPRGDEEELLLRAYSQTLGPVFEFVKEESFPSKVRTSLGDWKFLRLASRSHGVRRYPGTTVVDGFTIAFASESPLFYVRDAGPVVQKLESAAVVVESSSLYRTEVSNTEDPEWPDPDLIDTRERIKCKNKRVVIDEMFMRSGGRDPLEGHEVTVRTWGKLVGARWTFRKAPGHACQDRDWELEYPVSESLTAIGRRGSDATIVKWLCAAPPASFFSGLDGSRDARGKEWPVELGRVEADSRTARSRDASAWRGFDALCSRVLTCPGENVWTRGTSKVVNKGLSVFKRDALVPIANLIVIVEPGQWYATPCRDAGDRVDDSAGTVSVDESLAFHNEVCSATEFILAVACRMLSGEVHEELEIKCLRRGVYNYIQRALAWFAGATGPFRSRTVTVFTPEADSATECWTHALPFGLDVLRTSSAGYLVSCKEPRCTRDDVTVLLGMSEGIIRVSSAGNLVLHSNPGTLNVSAMQGEPGVHAVIRTPVDNTERGESDCAEVHIRCARSLREFCKLHCIPKGIRGPETWKRPLPWSKRDPGSFCSNVSKLKYRWESGRREITKALARDPGGCFRHSEHQQPWNRCSDGRLIPRRKRFWHSIDYKESFSRYRSDEGPSCDQFGPDLASCSDNEESRSDQSEEEGEGEEEDEEEEEERNRAPVTVNCEWRESGISSVISLNSSLEIEFVPSLPWTEGHVFFEPVHNEDYMTRARLEDDGRLVKYYKPHNWLSLMYDVCTVLVYGCGLRPVFVHGSSDTAGERVLNLVMGTLALADRLSTDVRLSHAKIVIVVHGGREEMLKLAREMSRCVVVTCCRMHRTGALSYAFKELPGNLETEACSSHTADKTLARRFQEKRRETPGLLTRPPVDRTHGVPSGVGGSATDSKRGSPGSTRGADIEPLEVCRMSMTVSDLYDLACRARLLGAVDPRLQRFAGSFREPRQSHSTPNEPCNKEVNEYTVWLTVRGVQHGHTIVRKPAQPLTLSEALGVYTKLSRDFITCSREESLNTLDSLQDFVSLMLRYPMVPQLAVDTKECPECYFETEITVDTWEEVKRTISCYHFTIRHEQFTFGQRDGPVDTEVSVEDNCGMVRAGPCGSIFLTNATSDDCGAGESLKPVRFLAQLDSLKRRDEITKQKTLGKEIFHQLKAHRHTLEELEAPRYLSAYPLRCLYQYYGSLNRSLERAQRLAERYPEADRDGLRAQMKVDELRMSLKATASTGTNDKQLSYMCMAMIGPVRRYKSRYNLTAERVVLFKHLIASGFPTETAASLIKTIAACKRVSMIALPLDKAVALQLQKTVQPTTYNRTIASLIWLFAHVTAYCTLRELTHGYVRMGDSPEDVSRDGIYVFDQGHVGFRLSRAPDVSDAPNVRTAGATASAYMPFSRTLELLALRDSVQERLC</sequence>